<keyword evidence="2" id="KW-1185">Reference proteome</keyword>
<dbReference type="AlphaFoldDB" id="A0A9P7RD62"/>
<accession>A0A9P7RD62</accession>
<dbReference type="EMBL" id="JAESDN010000002">
    <property type="protein sequence ID" value="KAG7055146.1"/>
    <property type="molecule type" value="Genomic_DNA"/>
</dbReference>
<sequence length="40" mass="4613">MPRHFLGKMCQQILTGGLSDKMKRQLSHGIWKLRTALYPA</sequence>
<evidence type="ECO:0000313" key="2">
    <source>
        <dbReference type="Proteomes" id="UP000699042"/>
    </source>
</evidence>
<evidence type="ECO:0000313" key="1">
    <source>
        <dbReference type="EMBL" id="KAG7055146.1"/>
    </source>
</evidence>
<organism evidence="1 2">
    <name type="scientific">Colletotrichum scovillei</name>
    <dbReference type="NCBI Taxonomy" id="1209932"/>
    <lineage>
        <taxon>Eukaryota</taxon>
        <taxon>Fungi</taxon>
        <taxon>Dikarya</taxon>
        <taxon>Ascomycota</taxon>
        <taxon>Pezizomycotina</taxon>
        <taxon>Sordariomycetes</taxon>
        <taxon>Hypocreomycetidae</taxon>
        <taxon>Glomerellales</taxon>
        <taxon>Glomerellaceae</taxon>
        <taxon>Colletotrichum</taxon>
        <taxon>Colletotrichum acutatum species complex</taxon>
    </lineage>
</organism>
<reference evidence="1" key="1">
    <citation type="submission" date="2021-05" db="EMBL/GenBank/DDBJ databases">
        <title>Comparative genomics of three Colletotrichum scovillei strains and genetic complementation revealed genes involved fungal growth and virulence on chili pepper.</title>
        <authorList>
            <person name="Hsieh D.-K."/>
            <person name="Chuang S.-C."/>
            <person name="Chen C.-Y."/>
            <person name="Chao Y.-T."/>
            <person name="Lu M.-Y.J."/>
            <person name="Lee M.-H."/>
            <person name="Shih M.-C."/>
        </authorList>
    </citation>
    <scope>NUCLEOTIDE SEQUENCE</scope>
    <source>
        <strain evidence="1">Coll-153</strain>
    </source>
</reference>
<comment type="caution">
    <text evidence="1">The sequence shown here is derived from an EMBL/GenBank/DDBJ whole genome shotgun (WGS) entry which is preliminary data.</text>
</comment>
<proteinExistence type="predicted"/>
<gene>
    <name evidence="1" type="ORF">JMJ77_007612</name>
</gene>
<dbReference type="Proteomes" id="UP000699042">
    <property type="component" value="Unassembled WGS sequence"/>
</dbReference>
<name>A0A9P7RD62_9PEZI</name>
<protein>
    <submittedName>
        <fullName evidence="1">Uncharacterized protein</fullName>
    </submittedName>
</protein>